<reference evidence="13" key="2">
    <citation type="submission" date="2020-12" db="EMBL/GenBank/DDBJ databases">
        <authorList>
            <person name="Kanost M."/>
        </authorList>
    </citation>
    <scope>NUCLEOTIDE SEQUENCE</scope>
</reference>
<keyword evidence="6" id="KW-0067">ATP-binding</keyword>
<gene>
    <name evidence="13" type="ORF">O3G_MSEX009205</name>
</gene>
<sequence>MKNVCTETKKKSLIYVSLFILLQVLFYFILILCFHIMNKQIALKIWVIRFCIRIIYPKYNFYTFLVFLAIKFRIWHQRKIGTNRNMDVFELKSIPQNLLNLLVKDNLEYNLPIILNKCILISKEQFIQLGSENLFYLDNGVLWLAMKLSPECKKKHKNKKSNSLENSILKLNFMTTEIHKKLWADSTLNNINNSIIVPVIGSKLLTDNVAFTTENEFHNIVSLFDFNNNENINVTFHPVPSFECSPKIAAEAEVSLILNEYDLANDFVKEVLTNYFQVPKLMSVNDTFSVPLTPTITAKYHYKYLDLVESAGKLHFKCRKLISDGEPDSPHKAANHDKVIRPFFVVKGASHLNLGENIHELKPRDQYFKPREIKSIMNLQLCPTGLREKFLQMQDTISPFVTGDINDLSTCMSSPIIPMLFLTGSIGSGRHLLVKILAKYNGLNCLPIDCNSLQSSTAKQTESKINSMMQKAKAAVPVIVLLDNFEVFAVDPENNEDCRVMEFFMNSIDELYQNYTKHPIIFIAVSERQDLKPNILRIFLERFHVSRLNAQQRYDMLEWFINVMQLKINKEDHVVESNQLVGTETVLTQETKDVLRRIAAKTETFLSGDLDTLVHFALRESYLKQHKSYNKVRTDPDLSFVGEEDFNSALESIRSLQSQHLDAPKIPKVYWEDIGGLEKLKKELLKTIEFPIKYPHLFKNSSLKRSGILLYGPPGCGKTLVAKAVSTELNVSFLSVKGPELLNMYIGQSEENVRKVFESARASSPCIVFLDELDALAPRRGAAGDSGGASDRVVSQLLAEVDGVASGEDADTSSFVFIMGATNRPDLLEQSLLRPGRLDKLIYVGPYSGLTEKTCVLKALCRKYTLRPEVNLESVAEALPDKCTGADLLQVVSCARSAAVRGLVSKLNSGAIKESELNPNSVVIGVSELWQGVDSFRPSVTDDELAYYESLESQM</sequence>
<dbReference type="EMBL" id="JH668491">
    <property type="protein sequence ID" value="KAG6455481.1"/>
    <property type="molecule type" value="Genomic_DNA"/>
</dbReference>
<dbReference type="Proteomes" id="UP000791440">
    <property type="component" value="Unassembled WGS sequence"/>
</dbReference>
<dbReference type="GO" id="GO:0016887">
    <property type="term" value="F:ATP hydrolysis activity"/>
    <property type="evidence" value="ECO:0007669"/>
    <property type="project" value="InterPro"/>
</dbReference>
<keyword evidence="11" id="KW-0812">Transmembrane</keyword>
<comment type="similarity">
    <text evidence="2">Belongs to the AAA ATPase family.</text>
</comment>
<keyword evidence="7 11" id="KW-0472">Membrane</keyword>
<evidence type="ECO:0000256" key="2">
    <source>
        <dbReference type="ARBA" id="ARBA00006914"/>
    </source>
</evidence>
<dbReference type="InterPro" id="IPR050168">
    <property type="entry name" value="AAA_ATPase_domain"/>
</dbReference>
<evidence type="ECO:0000256" key="9">
    <source>
        <dbReference type="ARBA" id="ARBA00034920"/>
    </source>
</evidence>
<dbReference type="InterPro" id="IPR027417">
    <property type="entry name" value="P-loop_NTPase"/>
</dbReference>
<dbReference type="FunFam" id="3.40.50.300:FF:000109">
    <property type="entry name" value="Peroxisomal biogenesis factor 6"/>
    <property type="match status" value="1"/>
</dbReference>
<comment type="subcellular location">
    <subcellularLocation>
        <location evidence="1">Membrane</location>
    </subcellularLocation>
</comment>
<dbReference type="Gene3D" id="1.10.8.60">
    <property type="match status" value="1"/>
</dbReference>
<comment type="caution">
    <text evidence="13">The sequence shown here is derived from an EMBL/GenBank/DDBJ whole genome shotgun (WGS) entry which is preliminary data.</text>
</comment>
<evidence type="ECO:0000256" key="5">
    <source>
        <dbReference type="ARBA" id="ARBA00022801"/>
    </source>
</evidence>
<organism evidence="13 14">
    <name type="scientific">Manduca sexta</name>
    <name type="common">Tobacco hawkmoth</name>
    <name type="synonym">Tobacco hornworm</name>
    <dbReference type="NCBI Taxonomy" id="7130"/>
    <lineage>
        <taxon>Eukaryota</taxon>
        <taxon>Metazoa</taxon>
        <taxon>Ecdysozoa</taxon>
        <taxon>Arthropoda</taxon>
        <taxon>Hexapoda</taxon>
        <taxon>Insecta</taxon>
        <taxon>Pterygota</taxon>
        <taxon>Neoptera</taxon>
        <taxon>Endopterygota</taxon>
        <taxon>Lepidoptera</taxon>
        <taxon>Glossata</taxon>
        <taxon>Ditrysia</taxon>
        <taxon>Bombycoidea</taxon>
        <taxon>Sphingidae</taxon>
        <taxon>Sphinginae</taxon>
        <taxon>Sphingini</taxon>
        <taxon>Manduca</taxon>
    </lineage>
</organism>
<dbReference type="SUPFAM" id="SSF52540">
    <property type="entry name" value="P-loop containing nucleoside triphosphate hydrolases"/>
    <property type="match status" value="2"/>
</dbReference>
<evidence type="ECO:0000256" key="1">
    <source>
        <dbReference type="ARBA" id="ARBA00004370"/>
    </source>
</evidence>
<proteinExistence type="inferred from homology"/>
<comment type="catalytic activity">
    <reaction evidence="10">
        <text>ATP + H2O = ADP + phosphate + H(+)</text>
        <dbReference type="Rhea" id="RHEA:13065"/>
        <dbReference type="ChEBI" id="CHEBI:15377"/>
        <dbReference type="ChEBI" id="CHEBI:15378"/>
        <dbReference type="ChEBI" id="CHEBI:30616"/>
        <dbReference type="ChEBI" id="CHEBI:43474"/>
        <dbReference type="ChEBI" id="CHEBI:456216"/>
    </reaction>
    <physiologicalReaction direction="left-to-right" evidence="10">
        <dbReference type="Rhea" id="RHEA:13066"/>
    </physiologicalReaction>
</comment>
<evidence type="ECO:0000259" key="12">
    <source>
        <dbReference type="SMART" id="SM00382"/>
    </source>
</evidence>
<evidence type="ECO:0000256" key="6">
    <source>
        <dbReference type="ARBA" id="ARBA00022840"/>
    </source>
</evidence>
<keyword evidence="4" id="KW-0547">Nucleotide-binding</keyword>
<dbReference type="GO" id="GO:0016558">
    <property type="term" value="P:protein import into peroxisome matrix"/>
    <property type="evidence" value="ECO:0007669"/>
    <property type="project" value="TreeGrafter"/>
</dbReference>
<name>A0A922CRF3_MANSE</name>
<feature type="domain" description="AAA+ ATPase" evidence="12">
    <location>
        <begin position="704"/>
        <end position="848"/>
    </location>
</feature>
<dbReference type="Gene3D" id="3.40.50.300">
    <property type="entry name" value="P-loop containing nucleotide triphosphate hydrolases"/>
    <property type="match status" value="2"/>
</dbReference>
<evidence type="ECO:0000256" key="8">
    <source>
        <dbReference type="ARBA" id="ARBA00034811"/>
    </source>
</evidence>
<evidence type="ECO:0000313" key="14">
    <source>
        <dbReference type="Proteomes" id="UP000791440"/>
    </source>
</evidence>
<reference evidence="13" key="1">
    <citation type="journal article" date="2016" name="Insect Biochem. Mol. Biol.">
        <title>Multifaceted biological insights from a draft genome sequence of the tobacco hornworm moth, Manduca sexta.</title>
        <authorList>
            <person name="Kanost M.R."/>
            <person name="Arrese E.L."/>
            <person name="Cao X."/>
            <person name="Chen Y.R."/>
            <person name="Chellapilla S."/>
            <person name="Goldsmith M.R."/>
            <person name="Grosse-Wilde E."/>
            <person name="Heckel D.G."/>
            <person name="Herndon N."/>
            <person name="Jiang H."/>
            <person name="Papanicolaou A."/>
            <person name="Qu J."/>
            <person name="Soulages J.L."/>
            <person name="Vogel H."/>
            <person name="Walters J."/>
            <person name="Waterhouse R.M."/>
            <person name="Ahn S.J."/>
            <person name="Almeida F.C."/>
            <person name="An C."/>
            <person name="Aqrawi P."/>
            <person name="Bretschneider A."/>
            <person name="Bryant W.B."/>
            <person name="Bucks S."/>
            <person name="Chao H."/>
            <person name="Chevignon G."/>
            <person name="Christen J.M."/>
            <person name="Clarke D.F."/>
            <person name="Dittmer N.T."/>
            <person name="Ferguson L.C.F."/>
            <person name="Garavelou S."/>
            <person name="Gordon K.H.J."/>
            <person name="Gunaratna R.T."/>
            <person name="Han Y."/>
            <person name="Hauser F."/>
            <person name="He Y."/>
            <person name="Heidel-Fischer H."/>
            <person name="Hirsh A."/>
            <person name="Hu Y."/>
            <person name="Jiang H."/>
            <person name="Kalra D."/>
            <person name="Klinner C."/>
            <person name="Konig C."/>
            <person name="Kovar C."/>
            <person name="Kroll A.R."/>
            <person name="Kuwar S.S."/>
            <person name="Lee S.L."/>
            <person name="Lehman R."/>
            <person name="Li K."/>
            <person name="Li Z."/>
            <person name="Liang H."/>
            <person name="Lovelace S."/>
            <person name="Lu Z."/>
            <person name="Mansfield J.H."/>
            <person name="McCulloch K.J."/>
            <person name="Mathew T."/>
            <person name="Morton B."/>
            <person name="Muzny D.M."/>
            <person name="Neunemann D."/>
            <person name="Ongeri F."/>
            <person name="Pauchet Y."/>
            <person name="Pu L.L."/>
            <person name="Pyrousis I."/>
            <person name="Rao X.J."/>
            <person name="Redding A."/>
            <person name="Roesel C."/>
            <person name="Sanchez-Gracia A."/>
            <person name="Schaack S."/>
            <person name="Shukla A."/>
            <person name="Tetreau G."/>
            <person name="Wang Y."/>
            <person name="Xiong G.H."/>
            <person name="Traut W."/>
            <person name="Walsh T.K."/>
            <person name="Worley K.C."/>
            <person name="Wu D."/>
            <person name="Wu W."/>
            <person name="Wu Y.Q."/>
            <person name="Zhang X."/>
            <person name="Zou Z."/>
            <person name="Zucker H."/>
            <person name="Briscoe A.D."/>
            <person name="Burmester T."/>
            <person name="Clem R.J."/>
            <person name="Feyereisen R."/>
            <person name="Grimmelikhuijzen C.J.P."/>
            <person name="Hamodrakas S.J."/>
            <person name="Hansson B.S."/>
            <person name="Huguet E."/>
            <person name="Jermiin L.S."/>
            <person name="Lan Q."/>
            <person name="Lehman H.K."/>
            <person name="Lorenzen M."/>
            <person name="Merzendorfer H."/>
            <person name="Michalopoulos I."/>
            <person name="Morton D.B."/>
            <person name="Muthukrishnan S."/>
            <person name="Oakeshott J.G."/>
            <person name="Palmer W."/>
            <person name="Park Y."/>
            <person name="Passarelli A.L."/>
            <person name="Rozas J."/>
            <person name="Schwartz L.M."/>
            <person name="Smith W."/>
            <person name="Southgate A."/>
            <person name="Vilcinskas A."/>
            <person name="Vogt R."/>
            <person name="Wang P."/>
            <person name="Werren J."/>
            <person name="Yu X.Q."/>
            <person name="Zhou J.J."/>
            <person name="Brown S.J."/>
            <person name="Scherer S.E."/>
            <person name="Richards S."/>
            <person name="Blissard G.W."/>
        </authorList>
    </citation>
    <scope>NUCLEOTIDE SEQUENCE</scope>
</reference>
<keyword evidence="5" id="KW-0378">Hydrolase</keyword>
<dbReference type="SMART" id="SM00382">
    <property type="entry name" value="AAA"/>
    <property type="match status" value="2"/>
</dbReference>
<dbReference type="PANTHER" id="PTHR23077">
    <property type="entry name" value="AAA-FAMILY ATPASE"/>
    <property type="match status" value="1"/>
</dbReference>
<feature type="domain" description="AAA+ ATPase" evidence="12">
    <location>
        <begin position="416"/>
        <end position="549"/>
    </location>
</feature>
<evidence type="ECO:0000256" key="10">
    <source>
        <dbReference type="ARBA" id="ARBA00048778"/>
    </source>
</evidence>
<dbReference type="PANTHER" id="PTHR23077:SF9">
    <property type="entry name" value="PEROXISOMAL ATPASE PEX6"/>
    <property type="match status" value="1"/>
</dbReference>
<evidence type="ECO:0000256" key="4">
    <source>
        <dbReference type="ARBA" id="ARBA00022741"/>
    </source>
</evidence>
<dbReference type="GO" id="GO:0005829">
    <property type="term" value="C:cytosol"/>
    <property type="evidence" value="ECO:0007669"/>
    <property type="project" value="TreeGrafter"/>
</dbReference>
<dbReference type="AlphaFoldDB" id="A0A922CRF3"/>
<dbReference type="InterPro" id="IPR003959">
    <property type="entry name" value="ATPase_AAA_core"/>
</dbReference>
<dbReference type="GO" id="GO:0005778">
    <property type="term" value="C:peroxisomal membrane"/>
    <property type="evidence" value="ECO:0007669"/>
    <property type="project" value="TreeGrafter"/>
</dbReference>
<dbReference type="GO" id="GO:0005524">
    <property type="term" value="F:ATP binding"/>
    <property type="evidence" value="ECO:0007669"/>
    <property type="project" value="UniProtKB-KW"/>
</dbReference>
<dbReference type="InterPro" id="IPR003593">
    <property type="entry name" value="AAA+_ATPase"/>
</dbReference>
<keyword evidence="14" id="KW-1185">Reference proteome</keyword>
<evidence type="ECO:0000313" key="13">
    <source>
        <dbReference type="EMBL" id="KAG6455481.1"/>
    </source>
</evidence>
<feature type="transmembrane region" description="Helical" evidence="11">
    <location>
        <begin position="12"/>
        <end position="38"/>
    </location>
</feature>
<accession>A0A922CRF3</accession>
<keyword evidence="11" id="KW-1133">Transmembrane helix</keyword>
<evidence type="ECO:0000256" key="3">
    <source>
        <dbReference type="ARBA" id="ARBA00022593"/>
    </source>
</evidence>
<keyword evidence="3" id="KW-0962">Peroxisome biogenesis</keyword>
<evidence type="ECO:0000256" key="11">
    <source>
        <dbReference type="SAM" id="Phobius"/>
    </source>
</evidence>
<dbReference type="Pfam" id="PF00004">
    <property type="entry name" value="AAA"/>
    <property type="match status" value="2"/>
</dbReference>
<protein>
    <recommendedName>
        <fullName evidence="8">Peroxisomal ATPase PEX6</fullName>
    </recommendedName>
    <alternativeName>
        <fullName evidence="9">Peroxin-6</fullName>
    </alternativeName>
</protein>
<evidence type="ECO:0000256" key="7">
    <source>
        <dbReference type="ARBA" id="ARBA00023136"/>
    </source>
</evidence>